<gene>
    <name evidence="9" type="ORF">MEUPH1_LOCUS2542</name>
</gene>
<keyword evidence="6" id="KW-0175">Coiled coil</keyword>
<dbReference type="Pfam" id="PF00010">
    <property type="entry name" value="HLH"/>
    <property type="match status" value="1"/>
</dbReference>
<dbReference type="Gene3D" id="4.10.280.10">
    <property type="entry name" value="Helix-loop-helix DNA-binding domain"/>
    <property type="match status" value="1"/>
</dbReference>
<evidence type="ECO:0000313" key="9">
    <source>
        <dbReference type="EMBL" id="CAI6345540.1"/>
    </source>
</evidence>
<evidence type="ECO:0000256" key="3">
    <source>
        <dbReference type="ARBA" id="ARBA00023125"/>
    </source>
</evidence>
<dbReference type="PROSITE" id="PS50888">
    <property type="entry name" value="BHLH"/>
    <property type="match status" value="1"/>
</dbReference>
<evidence type="ECO:0000259" key="8">
    <source>
        <dbReference type="PROSITE" id="PS50888"/>
    </source>
</evidence>
<dbReference type="GO" id="GO:0005634">
    <property type="term" value="C:nucleus"/>
    <property type="evidence" value="ECO:0007669"/>
    <property type="project" value="UniProtKB-SubCell"/>
</dbReference>
<dbReference type="SMART" id="SM00353">
    <property type="entry name" value="HLH"/>
    <property type="match status" value="1"/>
</dbReference>
<dbReference type="InterPro" id="IPR036638">
    <property type="entry name" value="HLH_DNA-bd_sf"/>
</dbReference>
<keyword evidence="10" id="KW-1185">Reference proteome</keyword>
<keyword evidence="3" id="KW-0238">DNA-binding</keyword>
<comment type="subcellular location">
    <subcellularLocation>
        <location evidence="1">Nucleus</location>
    </subcellularLocation>
</comment>
<dbReference type="GO" id="GO:0000981">
    <property type="term" value="F:DNA-binding transcription factor activity, RNA polymerase II-specific"/>
    <property type="evidence" value="ECO:0007669"/>
    <property type="project" value="TreeGrafter"/>
</dbReference>
<sequence>MDTAITIRSEDRFDDLQHYDHEDLNYCSLTNASEEGVDSPPTGLTPIVVGHRTPQMSVTMEHEKRMRREIANSNERRRMQSINAGFQNLRTLIPHHEGEKLSKAAILQHTADYIYQLEQEKTRLLSQNCQLKRLVSKQEGELLSTASVHKKRKIDDSTGVVILNTNVDGDHRSGALSPDNIQVIGTSSGLEDGGLMIDEVAELRAQLEREQSLRVELEEQVKVYSARLGEVFVDPKTTTDNTQTTIQYHHNTNTCVVGEEEAGIEIIEVNESDNLVIQREPEVDTALVKTELTDAPEDDRLNPVKDEPVPQQQQVLPSARVYLTSTSRQNLETIVEAIRHLEGDHLFSDDHQEAPLALTKHAATSNQKLLKVEMNPFLQFHSGSQTPQGTTVVTSNSPVRPSRPGVIVGKQAS</sequence>
<evidence type="ECO:0000256" key="6">
    <source>
        <dbReference type="SAM" id="Coils"/>
    </source>
</evidence>
<evidence type="ECO:0000313" key="10">
    <source>
        <dbReference type="Proteomes" id="UP001160148"/>
    </source>
</evidence>
<keyword evidence="4" id="KW-0804">Transcription</keyword>
<protein>
    <recommendedName>
        <fullName evidence="8">BHLH domain-containing protein</fullName>
    </recommendedName>
</protein>
<proteinExistence type="predicted"/>
<organism evidence="9 10">
    <name type="scientific">Macrosiphum euphorbiae</name>
    <name type="common">potato aphid</name>
    <dbReference type="NCBI Taxonomy" id="13131"/>
    <lineage>
        <taxon>Eukaryota</taxon>
        <taxon>Metazoa</taxon>
        <taxon>Ecdysozoa</taxon>
        <taxon>Arthropoda</taxon>
        <taxon>Hexapoda</taxon>
        <taxon>Insecta</taxon>
        <taxon>Pterygota</taxon>
        <taxon>Neoptera</taxon>
        <taxon>Paraneoptera</taxon>
        <taxon>Hemiptera</taxon>
        <taxon>Sternorrhyncha</taxon>
        <taxon>Aphidomorpha</taxon>
        <taxon>Aphidoidea</taxon>
        <taxon>Aphididae</taxon>
        <taxon>Macrosiphini</taxon>
        <taxon>Macrosiphum</taxon>
    </lineage>
</organism>
<dbReference type="GO" id="GO:0046983">
    <property type="term" value="F:protein dimerization activity"/>
    <property type="evidence" value="ECO:0007669"/>
    <property type="project" value="InterPro"/>
</dbReference>
<evidence type="ECO:0000256" key="4">
    <source>
        <dbReference type="ARBA" id="ARBA00023163"/>
    </source>
</evidence>
<keyword evidence="5" id="KW-0539">Nucleus</keyword>
<evidence type="ECO:0000256" key="1">
    <source>
        <dbReference type="ARBA" id="ARBA00004123"/>
    </source>
</evidence>
<accession>A0AAV0VPK6</accession>
<dbReference type="PANTHER" id="PTHR15741:SF27">
    <property type="entry name" value="TRANSCRIPTION FACTOR AP-4"/>
    <property type="match status" value="1"/>
</dbReference>
<reference evidence="9 10" key="1">
    <citation type="submission" date="2023-01" db="EMBL/GenBank/DDBJ databases">
        <authorList>
            <person name="Whitehead M."/>
        </authorList>
    </citation>
    <scope>NUCLEOTIDE SEQUENCE [LARGE SCALE GENOMIC DNA]</scope>
</reference>
<dbReference type="Proteomes" id="UP001160148">
    <property type="component" value="Unassembled WGS sequence"/>
</dbReference>
<dbReference type="SUPFAM" id="SSF47459">
    <property type="entry name" value="HLH, helix-loop-helix DNA-binding domain"/>
    <property type="match status" value="1"/>
</dbReference>
<dbReference type="InterPro" id="IPR052207">
    <property type="entry name" value="Max-like/E-box_TFs"/>
</dbReference>
<feature type="compositionally biased region" description="Polar residues" evidence="7">
    <location>
        <begin position="383"/>
        <end position="399"/>
    </location>
</feature>
<dbReference type="CDD" id="cd11419">
    <property type="entry name" value="bHLHzip_TFAP4"/>
    <property type="match status" value="1"/>
</dbReference>
<feature type="coiled-coil region" evidence="6">
    <location>
        <begin position="200"/>
        <end position="227"/>
    </location>
</feature>
<dbReference type="GO" id="GO:0000978">
    <property type="term" value="F:RNA polymerase II cis-regulatory region sequence-specific DNA binding"/>
    <property type="evidence" value="ECO:0007669"/>
    <property type="project" value="TreeGrafter"/>
</dbReference>
<comment type="caution">
    <text evidence="9">The sequence shown here is derived from an EMBL/GenBank/DDBJ whole genome shotgun (WGS) entry which is preliminary data.</text>
</comment>
<dbReference type="AlphaFoldDB" id="A0AAV0VPK6"/>
<dbReference type="InterPro" id="IPR011598">
    <property type="entry name" value="bHLH_dom"/>
</dbReference>
<feature type="domain" description="BHLH" evidence="8">
    <location>
        <begin position="66"/>
        <end position="117"/>
    </location>
</feature>
<dbReference type="PANTHER" id="PTHR15741">
    <property type="entry name" value="BASIC HELIX-LOOP-HELIX ZIP TRANSCRIPTION FACTOR"/>
    <property type="match status" value="1"/>
</dbReference>
<name>A0AAV0VPK6_9HEMI</name>
<dbReference type="FunFam" id="4.10.280.10:FF:000036">
    <property type="entry name" value="Transcription factor AP-4"/>
    <property type="match status" value="1"/>
</dbReference>
<evidence type="ECO:0000256" key="2">
    <source>
        <dbReference type="ARBA" id="ARBA00023015"/>
    </source>
</evidence>
<keyword evidence="2" id="KW-0805">Transcription regulation</keyword>
<dbReference type="EMBL" id="CARXXK010000001">
    <property type="protein sequence ID" value="CAI6345540.1"/>
    <property type="molecule type" value="Genomic_DNA"/>
</dbReference>
<evidence type="ECO:0000256" key="7">
    <source>
        <dbReference type="SAM" id="MobiDB-lite"/>
    </source>
</evidence>
<evidence type="ECO:0000256" key="5">
    <source>
        <dbReference type="ARBA" id="ARBA00023242"/>
    </source>
</evidence>
<feature type="region of interest" description="Disordered" evidence="7">
    <location>
        <begin position="383"/>
        <end position="413"/>
    </location>
</feature>